<name>A0A218WFV2_PUNGR</name>
<dbReference type="Pfam" id="PF03822">
    <property type="entry name" value="NAF"/>
    <property type="match status" value="1"/>
</dbReference>
<dbReference type="GO" id="GO:0007165">
    <property type="term" value="P:signal transduction"/>
    <property type="evidence" value="ECO:0007669"/>
    <property type="project" value="InterPro"/>
</dbReference>
<protein>
    <recommendedName>
        <fullName evidence="1">NAF domain-containing protein</fullName>
    </recommendedName>
</protein>
<dbReference type="PROSITE" id="PS50816">
    <property type="entry name" value="NAF"/>
    <property type="match status" value="1"/>
</dbReference>
<reference evidence="3" key="1">
    <citation type="journal article" date="2017" name="Plant J.">
        <title>The pomegranate (Punica granatum L.) genome and the genomics of punicalagin biosynthesis.</title>
        <authorList>
            <person name="Qin G."/>
            <person name="Xu C."/>
            <person name="Ming R."/>
            <person name="Tang H."/>
            <person name="Guyot R."/>
            <person name="Kramer E.M."/>
            <person name="Hu Y."/>
            <person name="Yi X."/>
            <person name="Qi Y."/>
            <person name="Xu X."/>
            <person name="Gao Z."/>
            <person name="Pan H."/>
            <person name="Jian J."/>
            <person name="Tian Y."/>
            <person name="Yue Z."/>
            <person name="Xu Y."/>
        </authorList>
    </citation>
    <scope>NUCLEOTIDE SEQUENCE [LARGE SCALE GENOMIC DNA]</scope>
    <source>
        <strain evidence="3">cv. Dabenzi</strain>
    </source>
</reference>
<sequence>MPLNCWPPAPPQPKKKERLLSSLVVSAPKRITIAEVIEHEWFKEGCEPPAKESCLDDGTKNAAFINSSSGYQAGDPENNLVDKQLRRKRGPASTAGPVSSVNAFDLLSTSQGLNLSSPFENQMEPVEKEMRFILNRPAHEITSKIEHTAKALGFDVVKKVKNKVFAPYIS</sequence>
<evidence type="ECO:0000313" key="3">
    <source>
        <dbReference type="Proteomes" id="UP000197138"/>
    </source>
</evidence>
<comment type="caution">
    <text evidence="2">The sequence shown here is derived from an EMBL/GenBank/DDBJ whole genome shotgun (WGS) entry which is preliminary data.</text>
</comment>
<dbReference type="EMBL" id="MTKT01004399">
    <property type="protein sequence ID" value="OWM71695.1"/>
    <property type="molecule type" value="Genomic_DNA"/>
</dbReference>
<dbReference type="InterPro" id="IPR004041">
    <property type="entry name" value="NAF_dom"/>
</dbReference>
<organism evidence="2 3">
    <name type="scientific">Punica granatum</name>
    <name type="common">Pomegranate</name>
    <dbReference type="NCBI Taxonomy" id="22663"/>
    <lineage>
        <taxon>Eukaryota</taxon>
        <taxon>Viridiplantae</taxon>
        <taxon>Streptophyta</taxon>
        <taxon>Embryophyta</taxon>
        <taxon>Tracheophyta</taxon>
        <taxon>Spermatophyta</taxon>
        <taxon>Magnoliopsida</taxon>
        <taxon>eudicotyledons</taxon>
        <taxon>Gunneridae</taxon>
        <taxon>Pentapetalae</taxon>
        <taxon>rosids</taxon>
        <taxon>malvids</taxon>
        <taxon>Myrtales</taxon>
        <taxon>Lythraceae</taxon>
        <taxon>Punica</taxon>
    </lineage>
</organism>
<evidence type="ECO:0000313" key="2">
    <source>
        <dbReference type="EMBL" id="OWM71695.1"/>
    </source>
</evidence>
<dbReference type="InterPro" id="IPR018451">
    <property type="entry name" value="NAF/FISL_domain"/>
</dbReference>
<dbReference type="AlphaFoldDB" id="A0A218WFV2"/>
<accession>A0A218WFV2</accession>
<gene>
    <name evidence="2" type="ORF">CDL15_Pgr005883</name>
</gene>
<feature type="domain" description="NAF" evidence="1">
    <location>
        <begin position="96"/>
        <end position="120"/>
    </location>
</feature>
<evidence type="ECO:0000259" key="1">
    <source>
        <dbReference type="PROSITE" id="PS50816"/>
    </source>
</evidence>
<dbReference type="Proteomes" id="UP000197138">
    <property type="component" value="Unassembled WGS sequence"/>
</dbReference>
<proteinExistence type="predicted"/>
<dbReference type="Gene3D" id="3.30.310.80">
    <property type="entry name" value="Kinase associated domain 1, KA1"/>
    <property type="match status" value="1"/>
</dbReference>